<dbReference type="EMBL" id="RQJX01000006">
    <property type="protein sequence ID" value="RQN08560.1"/>
    <property type="molecule type" value="Genomic_DNA"/>
</dbReference>
<dbReference type="InterPro" id="IPR036390">
    <property type="entry name" value="WH_DNA-bd_sf"/>
</dbReference>
<reference evidence="5 6" key="1">
    <citation type="submission" date="2018-11" db="EMBL/GenBank/DDBJ databases">
        <authorList>
            <person name="Li F."/>
        </authorList>
    </citation>
    <scope>NUCLEOTIDE SEQUENCE [LARGE SCALE GENOMIC DNA]</scope>
    <source>
        <strain evidence="5 6">YS17T</strain>
    </source>
</reference>
<dbReference type="Pfam" id="PF14503">
    <property type="entry name" value="YhfZ_C"/>
    <property type="match status" value="1"/>
</dbReference>
<dbReference type="Gene3D" id="1.10.10.10">
    <property type="entry name" value="Winged helix-like DNA-binding domain superfamily/Winged helix DNA-binding domain"/>
    <property type="match status" value="1"/>
</dbReference>
<dbReference type="InterPro" id="IPR041444">
    <property type="entry name" value="HTH_41"/>
</dbReference>
<dbReference type="OrthoDB" id="147067at2"/>
<dbReference type="SUPFAM" id="SSF46785">
    <property type="entry name" value="Winged helix' DNA-binding domain"/>
    <property type="match status" value="1"/>
</dbReference>
<evidence type="ECO:0000256" key="1">
    <source>
        <dbReference type="ARBA" id="ARBA00023015"/>
    </source>
</evidence>
<evidence type="ECO:0000259" key="4">
    <source>
        <dbReference type="PROSITE" id="PS50949"/>
    </source>
</evidence>
<comment type="caution">
    <text evidence="5">The sequence shown here is derived from an EMBL/GenBank/DDBJ whole genome shotgun (WGS) entry which is preliminary data.</text>
</comment>
<protein>
    <submittedName>
        <fullName evidence="5">GntR family transcriptional regulator</fullName>
    </submittedName>
</protein>
<dbReference type="GO" id="GO:0003677">
    <property type="term" value="F:DNA binding"/>
    <property type="evidence" value="ECO:0007669"/>
    <property type="project" value="UniProtKB-KW"/>
</dbReference>
<dbReference type="InterPro" id="IPR000524">
    <property type="entry name" value="Tscrpt_reg_HTH_GntR"/>
</dbReference>
<dbReference type="SUPFAM" id="SSF53850">
    <property type="entry name" value="Periplasmic binding protein-like II"/>
    <property type="match status" value="1"/>
</dbReference>
<gene>
    <name evidence="5" type="ORF">EHW97_06665</name>
</gene>
<keyword evidence="2" id="KW-0238">DNA-binding</keyword>
<evidence type="ECO:0000313" key="6">
    <source>
        <dbReference type="Proteomes" id="UP000275225"/>
    </source>
</evidence>
<dbReference type="NCBIfam" id="NF041241">
    <property type="entry name" value="YhfZ_full"/>
    <property type="match status" value="1"/>
</dbReference>
<dbReference type="RefSeq" id="WP_124236382.1">
    <property type="nucleotide sequence ID" value="NZ_JBHUFI010000002.1"/>
</dbReference>
<dbReference type="InterPro" id="IPR036388">
    <property type="entry name" value="WH-like_DNA-bd_sf"/>
</dbReference>
<accession>A0A3N6WMM0</accession>
<evidence type="ECO:0000256" key="2">
    <source>
        <dbReference type="ARBA" id="ARBA00023125"/>
    </source>
</evidence>
<proteinExistence type="predicted"/>
<keyword evidence="3" id="KW-0804">Transcription</keyword>
<dbReference type="InterPro" id="IPR032791">
    <property type="entry name" value="YhfZ_C"/>
</dbReference>
<organism evidence="5 6">
    <name type="scientific">Aeromicrobium camelliae</name>
    <dbReference type="NCBI Taxonomy" id="1538144"/>
    <lineage>
        <taxon>Bacteria</taxon>
        <taxon>Bacillati</taxon>
        <taxon>Actinomycetota</taxon>
        <taxon>Actinomycetes</taxon>
        <taxon>Propionibacteriales</taxon>
        <taxon>Nocardioidaceae</taxon>
        <taxon>Aeromicrobium</taxon>
    </lineage>
</organism>
<dbReference type="Proteomes" id="UP000275225">
    <property type="component" value="Unassembled WGS sequence"/>
</dbReference>
<evidence type="ECO:0000313" key="5">
    <source>
        <dbReference type="EMBL" id="RQN08560.1"/>
    </source>
</evidence>
<dbReference type="PROSITE" id="PS50949">
    <property type="entry name" value="HTH_GNTR"/>
    <property type="match status" value="1"/>
</dbReference>
<dbReference type="GO" id="GO:0003700">
    <property type="term" value="F:DNA-binding transcription factor activity"/>
    <property type="evidence" value="ECO:0007669"/>
    <property type="project" value="InterPro"/>
</dbReference>
<feature type="domain" description="HTH gntR-type" evidence="4">
    <location>
        <begin position="6"/>
        <end position="76"/>
    </location>
</feature>
<dbReference type="AlphaFoldDB" id="A0A3N6WMM0"/>
<name>A0A3N6WMM0_9ACTN</name>
<keyword evidence="6" id="KW-1185">Reference proteome</keyword>
<evidence type="ECO:0000256" key="3">
    <source>
        <dbReference type="ARBA" id="ARBA00023163"/>
    </source>
</evidence>
<dbReference type="Pfam" id="PF14502">
    <property type="entry name" value="HTH_41"/>
    <property type="match status" value="1"/>
</dbReference>
<sequence length="304" mass="32635">MSRMQVLMSKAGAVAHQLAVELSSAAPGDRMATVQELSERHGVGKGTVQAALALLEEAGAVRIRPRGKLGTFIAEIDHSLIWELAGGQSVSVAMPLPYSRRYEGLATGLHAAFGRAGVPLTLMFVRGSIDRARALHQERADFAVMSRFSAEAEPGVEIVHDFGPHTYVGAHGLVVVEGRDPDDPDLRVAVDPASVDQRELTMARFPDLPPERRVEVSYNQLTRYFAEGLVDATVWNLDEIDAHISIPVTVHPLDGVDDHATTSAVIVARSGADAVPTPVRAALGDDLIMESADEVVAGRRIPTY</sequence>
<dbReference type="SMART" id="SM00345">
    <property type="entry name" value="HTH_GNTR"/>
    <property type="match status" value="1"/>
</dbReference>
<dbReference type="Gene3D" id="3.40.190.10">
    <property type="entry name" value="Periplasmic binding protein-like II"/>
    <property type="match status" value="2"/>
</dbReference>
<keyword evidence="1" id="KW-0805">Transcription regulation</keyword>